<dbReference type="OrthoDB" id="9793736at2"/>
<dbReference type="SUPFAM" id="SSF52833">
    <property type="entry name" value="Thioredoxin-like"/>
    <property type="match status" value="1"/>
</dbReference>
<dbReference type="PATRIC" id="fig|1195763.3.peg.1364"/>
<dbReference type="EMBL" id="LDOT01000006">
    <property type="protein sequence ID" value="KLV07174.1"/>
    <property type="molecule type" value="Genomic_DNA"/>
</dbReference>
<dbReference type="STRING" id="1195763.ABT56_06415"/>
<feature type="domain" description="GST N-terminal" evidence="1">
    <location>
        <begin position="39"/>
        <end position="121"/>
    </location>
</feature>
<name>A0A0J1H5W0_9GAMM</name>
<sequence>MKVIRLVLGQLILLFNAVFSPRSLKRDEEQQDKVNQAVAQLKLYQFDACPFCVKVRRTAKRLSLPLETRDAKQPEHEKELIAGGGKRKVPCLRIEEDNGNVTWMYESNDIIEYLENRFNAA</sequence>
<evidence type="ECO:0000313" key="2">
    <source>
        <dbReference type="EMBL" id="KLV07174.1"/>
    </source>
</evidence>
<dbReference type="PROSITE" id="PS51354">
    <property type="entry name" value="GLUTAREDOXIN_2"/>
    <property type="match status" value="1"/>
</dbReference>
<evidence type="ECO:0000259" key="1">
    <source>
        <dbReference type="PROSITE" id="PS50404"/>
    </source>
</evidence>
<dbReference type="Gene3D" id="3.40.30.10">
    <property type="entry name" value="Glutaredoxin"/>
    <property type="match status" value="1"/>
</dbReference>
<gene>
    <name evidence="2" type="ORF">ABT56_06415</name>
</gene>
<dbReference type="InterPro" id="IPR004045">
    <property type="entry name" value="Glutathione_S-Trfase_N"/>
</dbReference>
<reference evidence="2 3" key="1">
    <citation type="submission" date="2015-05" db="EMBL/GenBank/DDBJ databases">
        <title>Photobacterium galathea sp. nov.</title>
        <authorList>
            <person name="Machado H."/>
            <person name="Gram L."/>
        </authorList>
    </citation>
    <scope>NUCLEOTIDE SEQUENCE [LARGE SCALE GENOMIC DNA]</scope>
    <source>
        <strain evidence="2 3">CGMCC 1.12159</strain>
    </source>
</reference>
<evidence type="ECO:0000313" key="3">
    <source>
        <dbReference type="Proteomes" id="UP000036097"/>
    </source>
</evidence>
<accession>A0A0J1H5W0</accession>
<dbReference type="PROSITE" id="PS50404">
    <property type="entry name" value="GST_NTER"/>
    <property type="match status" value="1"/>
</dbReference>
<protein>
    <submittedName>
        <fullName evidence="2">Glutaredoxin</fullName>
    </submittedName>
</protein>
<dbReference type="CDD" id="cd00570">
    <property type="entry name" value="GST_N_family"/>
    <property type="match status" value="1"/>
</dbReference>
<dbReference type="Pfam" id="PF13417">
    <property type="entry name" value="GST_N_3"/>
    <property type="match status" value="1"/>
</dbReference>
<dbReference type="Proteomes" id="UP000036097">
    <property type="component" value="Unassembled WGS sequence"/>
</dbReference>
<dbReference type="RefSeq" id="WP_047878025.1">
    <property type="nucleotide sequence ID" value="NZ_LDOT01000006.1"/>
</dbReference>
<comment type="caution">
    <text evidence="2">The sequence shown here is derived from an EMBL/GenBank/DDBJ whole genome shotgun (WGS) entry which is preliminary data.</text>
</comment>
<proteinExistence type="predicted"/>
<keyword evidence="3" id="KW-1185">Reference proteome</keyword>
<dbReference type="InterPro" id="IPR036249">
    <property type="entry name" value="Thioredoxin-like_sf"/>
</dbReference>
<dbReference type="AlphaFoldDB" id="A0A0J1H5W0"/>
<organism evidence="2 3">
    <name type="scientific">Photobacterium aquae</name>
    <dbReference type="NCBI Taxonomy" id="1195763"/>
    <lineage>
        <taxon>Bacteria</taxon>
        <taxon>Pseudomonadati</taxon>
        <taxon>Pseudomonadota</taxon>
        <taxon>Gammaproteobacteria</taxon>
        <taxon>Vibrionales</taxon>
        <taxon>Vibrionaceae</taxon>
        <taxon>Photobacterium</taxon>
    </lineage>
</organism>